<accession>A0A1Y6C154</accession>
<dbReference type="AlphaFoldDB" id="A0A1Y6C154"/>
<keyword evidence="3" id="KW-0479">Metal-binding</keyword>
<dbReference type="PANTHER" id="PTHR37418">
    <property type="entry name" value="3-KETO-5-AMINOHEXANOATE CLEAVAGE ENZYME-RELATED"/>
    <property type="match status" value="1"/>
</dbReference>
<evidence type="ECO:0000256" key="3">
    <source>
        <dbReference type="ARBA" id="ARBA00022723"/>
    </source>
</evidence>
<dbReference type="RefSeq" id="WP_085123753.1">
    <property type="nucleotide sequence ID" value="NZ_FWZX01000013.1"/>
</dbReference>
<reference evidence="5 6" key="1">
    <citation type="submission" date="2017-04" db="EMBL/GenBank/DDBJ databases">
        <authorList>
            <person name="Afonso C.L."/>
            <person name="Miller P.J."/>
            <person name="Scott M.A."/>
            <person name="Spackman E."/>
            <person name="Goraichik I."/>
            <person name="Dimitrov K.M."/>
            <person name="Suarez D.L."/>
            <person name="Swayne D.E."/>
        </authorList>
    </citation>
    <scope>NUCLEOTIDE SEQUENCE [LARGE SCALE GENOMIC DNA]</scope>
    <source>
        <strain evidence="5 6">USBA 355</strain>
    </source>
</reference>
<dbReference type="InterPro" id="IPR008567">
    <property type="entry name" value="BKACE"/>
</dbReference>
<name>A0A1Y6C154_9PROT</name>
<dbReference type="PANTHER" id="PTHR37418:SF2">
    <property type="entry name" value="3-KETO-5-AMINOHEXANOATE CLEAVAGE ENZYME"/>
    <property type="match status" value="1"/>
</dbReference>
<gene>
    <name evidence="5" type="ORF">SAMN05428998_11376</name>
</gene>
<protein>
    <submittedName>
        <fullName evidence="5">Uncharacterized conserved protein, DUF849 family</fullName>
    </submittedName>
</protein>
<dbReference type="STRING" id="560819.SAMN05428998_11376"/>
<keyword evidence="2" id="KW-0808">Transferase</keyword>
<evidence type="ECO:0000256" key="1">
    <source>
        <dbReference type="ARBA" id="ARBA00001947"/>
    </source>
</evidence>
<dbReference type="Gene3D" id="3.20.20.70">
    <property type="entry name" value="Aldolase class I"/>
    <property type="match status" value="1"/>
</dbReference>
<dbReference type="InterPro" id="IPR013785">
    <property type="entry name" value="Aldolase_TIM"/>
</dbReference>
<evidence type="ECO:0000313" key="5">
    <source>
        <dbReference type="EMBL" id="SMF38845.1"/>
    </source>
</evidence>
<comment type="cofactor">
    <cofactor evidence="1">
        <name>Zn(2+)</name>
        <dbReference type="ChEBI" id="CHEBI:29105"/>
    </cofactor>
</comment>
<organism evidence="5 6">
    <name type="scientific">Tistlia consotensis USBA 355</name>
    <dbReference type="NCBI Taxonomy" id="560819"/>
    <lineage>
        <taxon>Bacteria</taxon>
        <taxon>Pseudomonadati</taxon>
        <taxon>Pseudomonadota</taxon>
        <taxon>Alphaproteobacteria</taxon>
        <taxon>Rhodospirillales</taxon>
        <taxon>Rhodovibrionaceae</taxon>
        <taxon>Tistlia</taxon>
    </lineage>
</organism>
<keyword evidence="4" id="KW-0862">Zinc</keyword>
<sequence length="302" mass="32333">MTGDTETRRTIVSCAVTGNITTREQHPRLPVTPAEIAQAALEAAEAGAAIAHIHVRHPETGRPSMEIAHYREVYERIRAKNAELIVNLSTGEGGRFVPGEAEPRIAAEGTTLTTPQARVAHVVALRPDICSLDFNTMFSGRSVVINTPRNLSIMAGLIRGAGVKPELEVFDSGDIHLANDFLAEGKLDRPPFFQLVTGVKYGAAATPETLLYLRSLLPADAAWSAFGIGRFEFPMLAQSFLLGGQVRVGLEDNVYLERGVLARDNAQLVEKAVGIVRLLGGEVATAAEARARLGLGPGREPG</sequence>
<evidence type="ECO:0000256" key="2">
    <source>
        <dbReference type="ARBA" id="ARBA00022679"/>
    </source>
</evidence>
<dbReference type="EMBL" id="FWZX01000013">
    <property type="protein sequence ID" value="SMF38845.1"/>
    <property type="molecule type" value="Genomic_DNA"/>
</dbReference>
<keyword evidence="6" id="KW-1185">Reference proteome</keyword>
<dbReference type="Pfam" id="PF05853">
    <property type="entry name" value="BKACE"/>
    <property type="match status" value="1"/>
</dbReference>
<proteinExistence type="predicted"/>
<dbReference type="GO" id="GO:0046872">
    <property type="term" value="F:metal ion binding"/>
    <property type="evidence" value="ECO:0007669"/>
    <property type="project" value="UniProtKB-KW"/>
</dbReference>
<evidence type="ECO:0000313" key="6">
    <source>
        <dbReference type="Proteomes" id="UP000192917"/>
    </source>
</evidence>
<dbReference type="GO" id="GO:0043720">
    <property type="term" value="F:3-keto-5-aminohexanoate cleavage activity"/>
    <property type="evidence" value="ECO:0007669"/>
    <property type="project" value="InterPro"/>
</dbReference>
<dbReference type="Proteomes" id="UP000192917">
    <property type="component" value="Unassembled WGS sequence"/>
</dbReference>
<evidence type="ECO:0000256" key="4">
    <source>
        <dbReference type="ARBA" id="ARBA00022833"/>
    </source>
</evidence>